<dbReference type="PANTHER" id="PTHR34631:SF3">
    <property type="entry name" value="ISSOD12 TRANSPOSASE TNPA_ISSOD12"/>
    <property type="match status" value="1"/>
</dbReference>
<proteinExistence type="predicted"/>
<dbReference type="NCBIfam" id="NF033579">
    <property type="entry name" value="transpos_IS5_2"/>
    <property type="match status" value="1"/>
</dbReference>
<dbReference type="eggNOG" id="COG3039">
    <property type="taxonomic scope" value="Bacteria"/>
</dbReference>
<evidence type="ECO:0000313" key="3">
    <source>
        <dbReference type="EMBL" id="ACO74015.1"/>
    </source>
</evidence>
<feature type="region of interest" description="Disordered" evidence="1">
    <location>
        <begin position="211"/>
        <end position="238"/>
    </location>
</feature>
<dbReference type="STRING" id="557598.LHK_01023"/>
<name>C1D5Y4_LARHH</name>
<dbReference type="KEGG" id="lhk:LHK_01023"/>
<dbReference type="InterPro" id="IPR025668">
    <property type="entry name" value="Tnp_DDE_dom"/>
</dbReference>
<keyword evidence="4" id="KW-1185">Reference proteome</keyword>
<gene>
    <name evidence="3" type="ordered locus">LHK_01023</name>
</gene>
<dbReference type="EMBL" id="CP001154">
    <property type="protein sequence ID" value="ACO74015.1"/>
    <property type="molecule type" value="Genomic_DNA"/>
</dbReference>
<protein>
    <submittedName>
        <fullName evidence="3">Transposase</fullName>
    </submittedName>
</protein>
<dbReference type="InterPro" id="IPR053172">
    <property type="entry name" value="Tn903_transposase"/>
</dbReference>
<dbReference type="Proteomes" id="UP000002010">
    <property type="component" value="Chromosome"/>
</dbReference>
<evidence type="ECO:0000256" key="1">
    <source>
        <dbReference type="SAM" id="MobiDB-lite"/>
    </source>
</evidence>
<dbReference type="InterPro" id="IPR053520">
    <property type="entry name" value="Transposase_Tn903"/>
</dbReference>
<reference evidence="3 4" key="1">
    <citation type="journal article" date="2009" name="PLoS Genet.">
        <title>The complete genome and proteome of Laribacter hongkongensis reveal potential mechanisms for adaptations to different temperatures and habitats.</title>
        <authorList>
            <person name="Woo P.C."/>
            <person name="Lau S.K."/>
            <person name="Tse H."/>
            <person name="Teng J.L."/>
            <person name="Curreem S.O."/>
            <person name="Tsang A.K."/>
            <person name="Fan R.Y."/>
            <person name="Wong G.K."/>
            <person name="Huang Y."/>
            <person name="Loman N.J."/>
            <person name="Snyder L.A."/>
            <person name="Cai J.J."/>
            <person name="Huang J.D."/>
            <person name="Mak W."/>
            <person name="Pallen M.J."/>
            <person name="Lok S."/>
            <person name="Yuen K.Y."/>
        </authorList>
    </citation>
    <scope>NUCLEOTIDE SEQUENCE [LARGE SCALE GENOMIC DNA]</scope>
    <source>
        <strain evidence="3 4">HLHK9</strain>
    </source>
</reference>
<evidence type="ECO:0000313" key="4">
    <source>
        <dbReference type="Proteomes" id="UP000002010"/>
    </source>
</evidence>
<dbReference type="AlphaFoldDB" id="C1D5Y4"/>
<organism evidence="3 4">
    <name type="scientific">Laribacter hongkongensis (strain HLHK9)</name>
    <dbReference type="NCBI Taxonomy" id="557598"/>
    <lineage>
        <taxon>Bacteria</taxon>
        <taxon>Pseudomonadati</taxon>
        <taxon>Pseudomonadota</taxon>
        <taxon>Betaproteobacteria</taxon>
        <taxon>Neisseriales</taxon>
        <taxon>Aquaspirillaceae</taxon>
        <taxon>Laribacter</taxon>
    </lineage>
</organism>
<evidence type="ECO:0000259" key="2">
    <source>
        <dbReference type="Pfam" id="PF13737"/>
    </source>
</evidence>
<dbReference type="HOGENOM" id="CLU_1018603_0_0_4"/>
<accession>C1D5Y4</accession>
<dbReference type="PANTHER" id="PTHR34631">
    <property type="match status" value="1"/>
</dbReference>
<dbReference type="Pfam" id="PF13737">
    <property type="entry name" value="DDE_Tnp_1_5"/>
    <property type="match status" value="1"/>
</dbReference>
<sequence>MNPHKLHYRPPPHWPEYNRSLQNRGNLTVWLSPHMTWLGGCTGANGWPEVYTDAVIQTVLTLKLLFKLALRQARGLVCSLLKLPGLEWPVPCFSTVSRRQATLTVTIPVRRRTEPLHPLVDSTGLKICGEGEWKVKKHGTEYRRTWRKVHLAIDAETLDVRAVEMTGHRQGDTTQAEELLSQLDPAELLASVSGDGAYDTRGFFYREVRSRGPRSSCHHDGTASRGKTGPISLKPGMPPWLQPGIRGGGMEEVERLPPAKPGRDHHGTFQIVG</sequence>
<feature type="domain" description="Transposase DDE" evidence="2">
    <location>
        <begin position="22"/>
        <end position="130"/>
    </location>
</feature>